<evidence type="ECO:0000313" key="2">
    <source>
        <dbReference type="WBParaSite" id="ACRNAN_scaffold1362.g28443.t1"/>
    </source>
</evidence>
<keyword evidence="1" id="KW-1185">Reference proteome</keyword>
<reference evidence="2" key="1">
    <citation type="submission" date="2022-11" db="UniProtKB">
        <authorList>
            <consortium name="WormBaseParasite"/>
        </authorList>
    </citation>
    <scope>IDENTIFICATION</scope>
</reference>
<organism evidence="1 2">
    <name type="scientific">Acrobeloides nanus</name>
    <dbReference type="NCBI Taxonomy" id="290746"/>
    <lineage>
        <taxon>Eukaryota</taxon>
        <taxon>Metazoa</taxon>
        <taxon>Ecdysozoa</taxon>
        <taxon>Nematoda</taxon>
        <taxon>Chromadorea</taxon>
        <taxon>Rhabditida</taxon>
        <taxon>Tylenchina</taxon>
        <taxon>Cephalobomorpha</taxon>
        <taxon>Cephaloboidea</taxon>
        <taxon>Cephalobidae</taxon>
        <taxon>Acrobeloides</taxon>
    </lineage>
</organism>
<dbReference type="AlphaFoldDB" id="A0A914CSX8"/>
<accession>A0A914CSX8</accession>
<dbReference type="WBParaSite" id="ACRNAN_scaffold1362.g28443.t1">
    <property type="protein sequence ID" value="ACRNAN_scaffold1362.g28443.t1"/>
    <property type="gene ID" value="ACRNAN_scaffold1362.g28443"/>
</dbReference>
<name>A0A914CSX8_9BILA</name>
<dbReference type="Proteomes" id="UP000887540">
    <property type="component" value="Unplaced"/>
</dbReference>
<proteinExistence type="predicted"/>
<protein>
    <submittedName>
        <fullName evidence="2">Uncharacterized protein</fullName>
    </submittedName>
</protein>
<sequence>MIPFRSTRKFAKKEYALDFKILPCEVLVETVDLSYLMPEVYISLEEFDFVQDLSNTTTTDNKPIFTTYSGKISIASKNYQDGTDNAQKDLKNSYSCCLKMPIQAALNESTTILPSAAENTSQAKNFTLKNSEISTLYNPILASKNSSISAKNSVALAAIKRISERMRSKTHLSKSRVKSLRQLAILRSAVFACCKRIMSNEEVVKNVFTKLKENELEIAKYIPRRKAKLTIDIKTDSTAMPVNPILNALLSYKYQARNRIY</sequence>
<evidence type="ECO:0000313" key="1">
    <source>
        <dbReference type="Proteomes" id="UP000887540"/>
    </source>
</evidence>